<evidence type="ECO:0000256" key="3">
    <source>
        <dbReference type="ARBA" id="ARBA00022448"/>
    </source>
</evidence>
<evidence type="ECO:0000256" key="7">
    <source>
        <dbReference type="ARBA" id="ARBA00023136"/>
    </source>
</evidence>
<reference evidence="9" key="2">
    <citation type="submission" date="2025-09" db="UniProtKB">
        <authorList>
            <consortium name="Ensembl"/>
        </authorList>
    </citation>
    <scope>IDENTIFICATION</scope>
</reference>
<feature type="transmembrane region" description="Helical" evidence="8">
    <location>
        <begin position="244"/>
        <end position="269"/>
    </location>
</feature>
<evidence type="ECO:0000256" key="2">
    <source>
        <dbReference type="ARBA" id="ARBA00009904"/>
    </source>
</evidence>
<keyword evidence="4 8" id="KW-0812">Transmembrane</keyword>
<dbReference type="GO" id="GO:0051117">
    <property type="term" value="F:ATPase binding"/>
    <property type="evidence" value="ECO:0007669"/>
    <property type="project" value="TreeGrafter"/>
</dbReference>
<organism evidence="9 10">
    <name type="scientific">Pavo cristatus</name>
    <name type="common">Indian peafowl</name>
    <name type="synonym">Blue peafowl</name>
    <dbReference type="NCBI Taxonomy" id="9049"/>
    <lineage>
        <taxon>Eukaryota</taxon>
        <taxon>Metazoa</taxon>
        <taxon>Chordata</taxon>
        <taxon>Craniata</taxon>
        <taxon>Vertebrata</taxon>
        <taxon>Euteleostomi</taxon>
        <taxon>Archelosauria</taxon>
        <taxon>Archosauria</taxon>
        <taxon>Dinosauria</taxon>
        <taxon>Saurischia</taxon>
        <taxon>Theropoda</taxon>
        <taxon>Coelurosauria</taxon>
        <taxon>Aves</taxon>
        <taxon>Neognathae</taxon>
        <taxon>Galloanserae</taxon>
        <taxon>Galliformes</taxon>
        <taxon>Phasianidae</taxon>
        <taxon>Phasianinae</taxon>
        <taxon>Pavo</taxon>
    </lineage>
</organism>
<name>A0A8C9FS36_PAVCR</name>
<evidence type="ECO:0000313" key="10">
    <source>
        <dbReference type="Proteomes" id="UP000694428"/>
    </source>
</evidence>
<dbReference type="GO" id="GO:0046961">
    <property type="term" value="F:proton-transporting ATPase activity, rotational mechanism"/>
    <property type="evidence" value="ECO:0007669"/>
    <property type="project" value="InterPro"/>
</dbReference>
<comment type="similarity">
    <text evidence="2 8">Belongs to the V-ATPase 116 kDa subunit family.</text>
</comment>
<evidence type="ECO:0000313" key="9">
    <source>
        <dbReference type="Ensembl" id="ENSPSTP00000018263.1"/>
    </source>
</evidence>
<comment type="subcellular location">
    <subcellularLocation>
        <location evidence="1">Membrane</location>
        <topology evidence="1">Multi-pass membrane protein</topology>
    </subcellularLocation>
</comment>
<comment type="function">
    <text evidence="8">Essential component of the vacuolar proton pump (V-ATPase), a multimeric enzyme that catalyzes the translocation of protons across the membranes. Required for assembly and activity of the V-ATPase.</text>
</comment>
<keyword evidence="8" id="KW-0375">Hydrogen ion transport</keyword>
<evidence type="ECO:0000256" key="4">
    <source>
        <dbReference type="ARBA" id="ARBA00022692"/>
    </source>
</evidence>
<dbReference type="PANTHER" id="PTHR11629:SF22">
    <property type="entry name" value="V-TYPE PROTON ATPASE 116 KDA SUBUNIT A 2"/>
    <property type="match status" value="1"/>
</dbReference>
<dbReference type="Pfam" id="PF01496">
    <property type="entry name" value="V_ATPase_I"/>
    <property type="match status" value="1"/>
</dbReference>
<dbReference type="GO" id="GO:0016471">
    <property type="term" value="C:vacuolar proton-transporting V-type ATPase complex"/>
    <property type="evidence" value="ECO:0007669"/>
    <property type="project" value="TreeGrafter"/>
</dbReference>
<reference evidence="9" key="1">
    <citation type="submission" date="2025-08" db="UniProtKB">
        <authorList>
            <consortium name="Ensembl"/>
        </authorList>
    </citation>
    <scope>IDENTIFICATION</scope>
</reference>
<evidence type="ECO:0000256" key="8">
    <source>
        <dbReference type="RuleBase" id="RU361189"/>
    </source>
</evidence>
<dbReference type="GO" id="GO:0033179">
    <property type="term" value="C:proton-transporting V-type ATPase, V0 domain"/>
    <property type="evidence" value="ECO:0007669"/>
    <property type="project" value="InterPro"/>
</dbReference>
<evidence type="ECO:0000256" key="5">
    <source>
        <dbReference type="ARBA" id="ARBA00022989"/>
    </source>
</evidence>
<evidence type="ECO:0000256" key="6">
    <source>
        <dbReference type="ARBA" id="ARBA00023065"/>
    </source>
</evidence>
<accession>A0A8C9FS36</accession>
<dbReference type="GO" id="GO:0007035">
    <property type="term" value="P:vacuolar acidification"/>
    <property type="evidence" value="ECO:0007669"/>
    <property type="project" value="TreeGrafter"/>
</dbReference>
<dbReference type="Ensembl" id="ENSPSTT00000019134.1">
    <property type="protein sequence ID" value="ENSPSTP00000018263.1"/>
    <property type="gene ID" value="ENSPSTG00000013066.1"/>
</dbReference>
<dbReference type="InterPro" id="IPR002490">
    <property type="entry name" value="V-ATPase_116kDa_su"/>
</dbReference>
<dbReference type="AlphaFoldDB" id="A0A8C9FS36"/>
<dbReference type="GO" id="GO:0005886">
    <property type="term" value="C:plasma membrane"/>
    <property type="evidence" value="ECO:0007669"/>
    <property type="project" value="TreeGrafter"/>
</dbReference>
<dbReference type="PANTHER" id="PTHR11629">
    <property type="entry name" value="VACUOLAR PROTON ATPASES"/>
    <property type="match status" value="1"/>
</dbReference>
<feature type="transmembrane region" description="Helical" evidence="8">
    <location>
        <begin position="383"/>
        <end position="401"/>
    </location>
</feature>
<feature type="transmembrane region" description="Helical" evidence="8">
    <location>
        <begin position="585"/>
        <end position="608"/>
    </location>
</feature>
<keyword evidence="10" id="KW-1185">Reference proteome</keyword>
<keyword evidence="5 8" id="KW-1133">Transmembrane helix</keyword>
<dbReference type="Proteomes" id="UP000694428">
    <property type="component" value="Unplaced"/>
</dbReference>
<sequence>MGALFRGEPMCLAQLFLQSGSAYECLSEVGERGLAEFRDVSRGGRAVCGSRRGRAGGCAPRAELVIPLPKTEGSAHCGLLQMWFIFGQTVCAFTVVEVTVMFSMKSCFSAWTKVLHKTEDYLRQVLCKASESIYTWVIQVKKMKAIYHVLNLCSFDVTNKCLIAEVWCPVADLQNLRHALEEGSRKSGATISSFMNTIPTTQPPPTLIRTNKFTSGFQNIVDAYGVGNYGEVNPALYTIITFPFLFAVMFGDFGHGLLMLIFALLTILYENHPRLRRSQDEIIKMLFDGRYVILLMSLFSIYTGLIYNDCFSKSLNIFGSGWNVSAMFEQKVWRLEDLKSNQLLMLDPNVTGVYNGAYPFGIDPIWNLASNRLSFLNSFKMKMSVILGVAHMTFGVVLGVFNHLHFKKKYNIYLVFLPELLFMMCIFGYLVFMIFFKWLAYSAEDSTTAPSILIQFINMFLFPGGEADAFYTGQVGLQRFLLSVAFLSVPVMLFGKPLYLYWLHSGSRGIRTYRVSTDMCLYSSSFNFADVFMNQAIHTIEYCLGCISNTASYLRLWALSLAHAQLSEVLWQMVMRVGLRVDTTYGVLLLVPVLAFFAALTVFILLVMEGLSAFLHAIRLHWVEFQYKFYTGGGYKFTPFSFQHISLHFNKDDIA</sequence>
<evidence type="ECO:0000256" key="1">
    <source>
        <dbReference type="ARBA" id="ARBA00004141"/>
    </source>
</evidence>
<feature type="transmembrane region" description="Helical" evidence="8">
    <location>
        <begin position="290"/>
        <end position="307"/>
    </location>
</feature>
<proteinExistence type="inferred from homology"/>
<keyword evidence="7 8" id="KW-0472">Membrane</keyword>
<feature type="transmembrane region" description="Helical" evidence="8">
    <location>
        <begin position="480"/>
        <end position="502"/>
    </location>
</feature>
<protein>
    <recommendedName>
        <fullName evidence="8">V-type proton ATPase subunit a</fullName>
    </recommendedName>
</protein>
<keyword evidence="3 8" id="KW-0813">Transport</keyword>
<feature type="transmembrane region" description="Helical" evidence="8">
    <location>
        <begin position="413"/>
        <end position="436"/>
    </location>
</feature>
<keyword evidence="6 8" id="KW-0406">Ion transport</keyword>